<evidence type="ECO:0000313" key="2">
    <source>
        <dbReference type="EMBL" id="PSU20268.1"/>
    </source>
</evidence>
<keyword evidence="4" id="KW-1185">Reference proteome</keyword>
<evidence type="ECO:0000313" key="3">
    <source>
        <dbReference type="EMBL" id="PSU52690.1"/>
    </source>
</evidence>
<feature type="transmembrane region" description="Helical" evidence="1">
    <location>
        <begin position="65"/>
        <end position="87"/>
    </location>
</feature>
<sequence>MSKSFDVTYCSIAGRNYVSYAQTTYELVEDFKCSGEGSIIYSTSDIKPIPYEPDTGNQLVFNPDLFNVVVGVLLVTFIVGHSAGRIVRYLGKR</sequence>
<comment type="caution">
    <text evidence="3">The sequence shown here is derived from an EMBL/GenBank/DDBJ whole genome shotgun (WGS) entry which is preliminary data.</text>
</comment>
<keyword evidence="1" id="KW-0472">Membrane</keyword>
<evidence type="ECO:0000313" key="4">
    <source>
        <dbReference type="Proteomes" id="UP000241405"/>
    </source>
</evidence>
<reference evidence="4 5" key="1">
    <citation type="submission" date="2018-03" db="EMBL/GenBank/DDBJ databases">
        <title>Whole genome sequencing of Histamine producing bacteria.</title>
        <authorList>
            <person name="Butler K."/>
        </authorList>
    </citation>
    <scope>NUCLEOTIDE SEQUENCE [LARGE SCALE GENOMIC DNA]</scope>
    <source>
        <strain evidence="3 5">FS-6.1</strain>
        <strain evidence="2 4">FS-6.2</strain>
    </source>
</reference>
<proteinExistence type="predicted"/>
<accession>A0A2T3JU47</accession>
<dbReference type="EMBL" id="PYMO01000033">
    <property type="protein sequence ID" value="PSU20268.1"/>
    <property type="molecule type" value="Genomic_DNA"/>
</dbReference>
<dbReference type="Proteomes" id="UP000241405">
    <property type="component" value="Unassembled WGS sequence"/>
</dbReference>
<protein>
    <submittedName>
        <fullName evidence="3">Uncharacterized protein</fullName>
    </submittedName>
</protein>
<dbReference type="EMBL" id="PYMP01000006">
    <property type="protein sequence ID" value="PSU52690.1"/>
    <property type="molecule type" value="Genomic_DNA"/>
</dbReference>
<organism evidence="3 5">
    <name type="scientific">Photobacterium phosphoreum</name>
    <dbReference type="NCBI Taxonomy" id="659"/>
    <lineage>
        <taxon>Bacteria</taxon>
        <taxon>Pseudomonadati</taxon>
        <taxon>Pseudomonadota</taxon>
        <taxon>Gammaproteobacteria</taxon>
        <taxon>Vibrionales</taxon>
        <taxon>Vibrionaceae</taxon>
        <taxon>Photobacterium</taxon>
    </lineage>
</organism>
<keyword evidence="1" id="KW-1133">Transmembrane helix</keyword>
<dbReference type="RefSeq" id="WP_107191478.1">
    <property type="nucleotide sequence ID" value="NZ_PYMN01000034.1"/>
</dbReference>
<evidence type="ECO:0000313" key="5">
    <source>
        <dbReference type="Proteomes" id="UP000241618"/>
    </source>
</evidence>
<keyword evidence="1" id="KW-0812">Transmembrane</keyword>
<evidence type="ECO:0000256" key="1">
    <source>
        <dbReference type="SAM" id="Phobius"/>
    </source>
</evidence>
<dbReference type="Proteomes" id="UP000241618">
    <property type="component" value="Unassembled WGS sequence"/>
</dbReference>
<name>A0A2T3JU47_PHOPO</name>
<dbReference type="AlphaFoldDB" id="A0A2T3JU47"/>
<gene>
    <name evidence="3" type="ORF">C9J18_09090</name>
    <name evidence="2" type="ORF">CTM96_19830</name>
</gene>